<feature type="region of interest" description="Disordered" evidence="1">
    <location>
        <begin position="1"/>
        <end position="178"/>
    </location>
</feature>
<proteinExistence type="predicted"/>
<dbReference type="CDD" id="cd02644">
    <property type="entry name" value="R3H_jag"/>
    <property type="match status" value="1"/>
</dbReference>
<feature type="compositionally biased region" description="Low complexity" evidence="1">
    <location>
        <begin position="67"/>
        <end position="83"/>
    </location>
</feature>
<feature type="domain" description="R3H" evidence="2">
    <location>
        <begin position="256"/>
        <end position="321"/>
    </location>
</feature>
<dbReference type="EMBL" id="LT618793">
    <property type="protein sequence ID" value="SCQ82700.1"/>
    <property type="molecule type" value="Genomic_DNA"/>
</dbReference>
<feature type="compositionally biased region" description="Basic and acidic residues" evidence="1">
    <location>
        <begin position="1"/>
        <end position="12"/>
    </location>
</feature>
<protein>
    <recommendedName>
        <fullName evidence="2">R3H domain-containing protein</fullName>
    </recommendedName>
</protein>
<dbReference type="SMART" id="SM00393">
    <property type="entry name" value="R3H"/>
    <property type="match status" value="1"/>
</dbReference>
<dbReference type="Proteomes" id="UP000250080">
    <property type="component" value="Chromosome I"/>
</dbReference>
<dbReference type="InterPro" id="IPR034079">
    <property type="entry name" value="R3H_KhpB"/>
</dbReference>
<gene>
    <name evidence="3" type="ORF">PFR_JS10_2325</name>
    <name evidence="4" type="ORF">PFR_JS23_2331</name>
</gene>
<dbReference type="PROSITE" id="PS51061">
    <property type="entry name" value="R3H"/>
    <property type="match status" value="1"/>
</dbReference>
<dbReference type="PANTHER" id="PTHR35800:SF1">
    <property type="entry name" value="RNA-BINDING PROTEIN KHPB"/>
    <property type="match status" value="1"/>
</dbReference>
<feature type="compositionally biased region" description="Low complexity" evidence="1">
    <location>
        <begin position="15"/>
        <end position="29"/>
    </location>
</feature>
<evidence type="ECO:0000259" key="2">
    <source>
        <dbReference type="PROSITE" id="PS51061"/>
    </source>
</evidence>
<accession>A0A2C8BI95</accession>
<dbReference type="InterPro" id="IPR036867">
    <property type="entry name" value="R3H_dom_sf"/>
</dbReference>
<name>A0A2C8BI95_9ACTN</name>
<dbReference type="Gene3D" id="3.30.300.20">
    <property type="match status" value="1"/>
</dbReference>
<feature type="compositionally biased region" description="Acidic residues" evidence="1">
    <location>
        <begin position="105"/>
        <end position="118"/>
    </location>
</feature>
<reference evidence="4 5" key="2">
    <citation type="submission" date="2016-09" db="EMBL/GenBank/DDBJ databases">
        <authorList>
            <person name="Laine KS P."/>
        </authorList>
    </citation>
    <scope>NUCLEOTIDE SEQUENCE [LARGE SCALE GENOMIC DNA]</scope>
    <source>
        <strain evidence="4">PFRJS-23</strain>
    </source>
</reference>
<evidence type="ECO:0000313" key="5">
    <source>
        <dbReference type="Proteomes" id="UP000250080"/>
    </source>
</evidence>
<dbReference type="InterPro" id="IPR015946">
    <property type="entry name" value="KH_dom-like_a/b"/>
</dbReference>
<dbReference type="CDD" id="cd02414">
    <property type="entry name" value="KH-II_Jag"/>
    <property type="match status" value="1"/>
</dbReference>
<dbReference type="InterPro" id="IPR038008">
    <property type="entry name" value="Jag_KH"/>
</dbReference>
<dbReference type="Gene3D" id="3.30.1370.50">
    <property type="entry name" value="R3H-like domain"/>
    <property type="match status" value="1"/>
</dbReference>
<dbReference type="OrthoDB" id="9794483at2"/>
<evidence type="ECO:0000313" key="4">
    <source>
        <dbReference type="EMBL" id="SCQ82700.1"/>
    </source>
</evidence>
<dbReference type="AlphaFoldDB" id="A0A2C8BI95"/>
<reference evidence="3" key="1">
    <citation type="submission" date="2016-05" db="EMBL/GenBank/DDBJ databases">
        <authorList>
            <person name="Lavstsen T."/>
            <person name="Jespersen J.S."/>
        </authorList>
    </citation>
    <scope>NUCLEOTIDE SEQUENCE</scope>
    <source>
        <strain evidence="3">PFRJS10</strain>
    </source>
</reference>
<dbReference type="Pfam" id="PF01424">
    <property type="entry name" value="R3H"/>
    <property type="match status" value="1"/>
</dbReference>
<dbReference type="PANTHER" id="PTHR35800">
    <property type="entry name" value="PROTEIN JAG"/>
    <property type="match status" value="1"/>
</dbReference>
<dbReference type="SUPFAM" id="SSF82708">
    <property type="entry name" value="R3H domain"/>
    <property type="match status" value="1"/>
</dbReference>
<organism evidence="3">
    <name type="scientific">Propionibacterium freudenreichii</name>
    <dbReference type="NCBI Taxonomy" id="1744"/>
    <lineage>
        <taxon>Bacteria</taxon>
        <taxon>Bacillati</taxon>
        <taxon>Actinomycetota</taxon>
        <taxon>Actinomycetes</taxon>
        <taxon>Propionibacteriales</taxon>
        <taxon>Propionibacteriaceae</taxon>
        <taxon>Propionibacterium</taxon>
    </lineage>
</organism>
<dbReference type="InterPro" id="IPR039247">
    <property type="entry name" value="KhpB"/>
</dbReference>
<evidence type="ECO:0000313" key="3">
    <source>
        <dbReference type="EMBL" id="SBN39968.1"/>
    </source>
</evidence>
<dbReference type="EMBL" id="LT576035">
    <property type="protein sequence ID" value="SBN39968.1"/>
    <property type="molecule type" value="Genomic_DNA"/>
</dbReference>
<dbReference type="GO" id="GO:0003723">
    <property type="term" value="F:RNA binding"/>
    <property type="evidence" value="ECO:0007669"/>
    <property type="project" value="InterPro"/>
</dbReference>
<evidence type="ECO:0000256" key="1">
    <source>
        <dbReference type="SAM" id="MobiDB-lite"/>
    </source>
</evidence>
<dbReference type="InterPro" id="IPR001374">
    <property type="entry name" value="R3H_dom"/>
</dbReference>
<feature type="compositionally biased region" description="Acidic residues" evidence="1">
    <location>
        <begin position="36"/>
        <end position="55"/>
    </location>
</feature>
<feature type="compositionally biased region" description="Acidic residues" evidence="1">
    <location>
        <begin position="125"/>
        <end position="154"/>
    </location>
</feature>
<sequence length="321" mass="34498">MSEEQGIKRDDELTATEQEAAADQTATEDYSLAPDEQVDASEEAIEDAVADEESEGGPVQPDESPVAQQVDSEVAADQAAAADEVAEGGPVQPDDSPVARKVTALEDEDEEAVEDEISEGGPVSADEDADDDAEDDSDDEDEDDTEGEDDDSDEEKPAGPVARERSSSSAEDSLIEEADAAADYLEELLDIADLDGDIDTYSEGDRAHVSVVTDSEVLVGRDGEVLEALQELSRLAVLTTTGHRSRLMLDVAGHREKRRKELQLLAQDAINDVNETGEPVRLAPMNPFERKIVHDAVKAAGLFSESEGEEPRRRVIVQPAK</sequence>